<keyword evidence="2" id="KW-1185">Reference proteome</keyword>
<dbReference type="AlphaFoldDB" id="A0A562WQZ9"/>
<comment type="caution">
    <text evidence="1">The sequence shown here is derived from an EMBL/GenBank/DDBJ whole genome shotgun (WGS) entry which is preliminary data.</text>
</comment>
<dbReference type="InterPro" id="IPR024523">
    <property type="entry name" value="DUF3793"/>
</dbReference>
<evidence type="ECO:0000313" key="2">
    <source>
        <dbReference type="Proteomes" id="UP000319449"/>
    </source>
</evidence>
<reference evidence="1 2" key="1">
    <citation type="submission" date="2019-07" db="EMBL/GenBank/DDBJ databases">
        <title>Genomic Encyclopedia of Archaeal and Bacterial Type Strains, Phase II (KMG-II): from individual species to whole genera.</title>
        <authorList>
            <person name="Goeker M."/>
        </authorList>
    </citation>
    <scope>NUCLEOTIDE SEQUENCE [LARGE SCALE GENOMIC DNA]</scope>
    <source>
        <strain evidence="1 2">ATCC BAA-1139</strain>
    </source>
</reference>
<proteinExistence type="predicted"/>
<name>A0A562WQZ9_9BACT</name>
<sequence length="224" mass="24365">MVPVSLDDPSKSRRPIWHDVSARFIDPSECLASFLALEAAEVLEGAKPANLISVGNRKRSCGRNLYELWRSLGGAVLAGSGLMALELADRGDSVMLLLYSPLAMQALLERSNVLAVLRRAGYAEHESMDEILDELASRVAVGGFPHEIGVFLGYPLKDVAAFMGWVRLPFVSQGPWKIYGDPGESLRLAATFRCCRKRMAERLESCASPFECLGSGAGSRGIFC</sequence>
<dbReference type="Pfam" id="PF12672">
    <property type="entry name" value="DUF3793"/>
    <property type="match status" value="1"/>
</dbReference>
<protein>
    <submittedName>
        <fullName evidence="1">Uncharacterized protein DUF3793</fullName>
    </submittedName>
</protein>
<accession>A0A562WQZ9</accession>
<gene>
    <name evidence="1" type="ORF">JN12_00993</name>
</gene>
<dbReference type="EMBL" id="VLLN01000004">
    <property type="protein sequence ID" value="TWJ32551.1"/>
    <property type="molecule type" value="Genomic_DNA"/>
</dbReference>
<dbReference type="OrthoDB" id="5393676at2"/>
<dbReference type="Proteomes" id="UP000319449">
    <property type="component" value="Unassembled WGS sequence"/>
</dbReference>
<organism evidence="1 2">
    <name type="scientific">Geobacter argillaceus</name>
    <dbReference type="NCBI Taxonomy" id="345631"/>
    <lineage>
        <taxon>Bacteria</taxon>
        <taxon>Pseudomonadati</taxon>
        <taxon>Thermodesulfobacteriota</taxon>
        <taxon>Desulfuromonadia</taxon>
        <taxon>Geobacterales</taxon>
        <taxon>Geobacteraceae</taxon>
        <taxon>Geobacter</taxon>
    </lineage>
</organism>
<evidence type="ECO:0000313" key="1">
    <source>
        <dbReference type="EMBL" id="TWJ32551.1"/>
    </source>
</evidence>